<reference evidence="7 8" key="1">
    <citation type="submission" date="2024-01" db="EMBL/GenBank/DDBJ databases">
        <authorList>
            <person name="Allen C."/>
            <person name="Tagirdzhanova G."/>
        </authorList>
    </citation>
    <scope>NUCLEOTIDE SEQUENCE [LARGE SCALE GENOMIC DNA]</scope>
</reference>
<dbReference type="SUPFAM" id="SSF48264">
    <property type="entry name" value="Cytochrome P450"/>
    <property type="match status" value="1"/>
</dbReference>
<comment type="similarity">
    <text evidence="5">Belongs to the cytochrome P450 family.</text>
</comment>
<dbReference type="PRINTS" id="PR00463">
    <property type="entry name" value="EP450I"/>
</dbReference>
<dbReference type="InterPro" id="IPR002401">
    <property type="entry name" value="Cyt_P450_E_grp-I"/>
</dbReference>
<evidence type="ECO:0000256" key="1">
    <source>
        <dbReference type="ARBA" id="ARBA00001971"/>
    </source>
</evidence>
<dbReference type="PROSITE" id="PS00086">
    <property type="entry name" value="CYTOCHROME_P450"/>
    <property type="match status" value="1"/>
</dbReference>
<dbReference type="PANTHER" id="PTHR24305">
    <property type="entry name" value="CYTOCHROME P450"/>
    <property type="match status" value="1"/>
</dbReference>
<comment type="caution">
    <text evidence="7">The sequence shown here is derived from an EMBL/GenBank/DDBJ whole genome shotgun (WGS) entry which is preliminary data.</text>
</comment>
<keyword evidence="6" id="KW-0472">Membrane</keyword>
<dbReference type="Gene3D" id="1.10.630.10">
    <property type="entry name" value="Cytochrome P450"/>
    <property type="match status" value="1"/>
</dbReference>
<dbReference type="PANTHER" id="PTHR24305:SF190">
    <property type="entry name" value="P450, PUTATIVE (EUROFUNG)-RELATED"/>
    <property type="match status" value="1"/>
</dbReference>
<evidence type="ECO:0000256" key="2">
    <source>
        <dbReference type="ARBA" id="ARBA00022617"/>
    </source>
</evidence>
<evidence type="ECO:0000256" key="4">
    <source>
        <dbReference type="ARBA" id="ARBA00023004"/>
    </source>
</evidence>
<proteinExistence type="inferred from homology"/>
<keyword evidence="5" id="KW-0503">Monooxygenase</keyword>
<dbReference type="EMBL" id="CAWUHD010000040">
    <property type="protein sequence ID" value="CAK7221449.1"/>
    <property type="molecule type" value="Genomic_DNA"/>
</dbReference>
<sequence>MLTTDVLLSWNLAYGVAGAVLIGVLLPTLLRLRLDVPGPSLARFTNMWYWWQMKRGNFQVTNLELHNKSGPIVQIAPEYFSISDPSALKTIYGHGTKFEKAPWYSVWTSGKAKTNLFIEKSSSVHGALRRKVASMYSMSSLVSYEPFVDNCIALFKSRLREKAISGELLDLAAWLQFYAFDVIGEITYGRQFGFLDKGSDIDGMMDSLDQILWFQTYLGLFLWLKPIGKYLFSLGSSSQNFFASFIIKNIAEAKKTADDADEHISMSMTTKLVKAQRKDPGSLSDTELLMYTAGNIGAGSDTTAIGLSSVVYYLYRSPRVLRKLREELDAANLSPRPAFKDVQKLPYLQAVLNESMRLHPGVGLPLFRTVPAGGAEVAGKFFPAGVHLGVNAWVLHQNPDIFGANPAEFRPERWIDADENQARAMQQNFMSFGLGSRTCIGKNISLLEMNKLIPVLVQEFDFEFTPEVEKSWTVNNKWFVKPVGFQGRVRQRTDMAKV</sequence>
<keyword evidence="8" id="KW-1185">Reference proteome</keyword>
<keyword evidence="6" id="KW-0812">Transmembrane</keyword>
<keyword evidence="5" id="KW-0560">Oxidoreductase</keyword>
<organism evidence="7 8">
    <name type="scientific">Sporothrix eucalyptigena</name>
    <dbReference type="NCBI Taxonomy" id="1812306"/>
    <lineage>
        <taxon>Eukaryota</taxon>
        <taxon>Fungi</taxon>
        <taxon>Dikarya</taxon>
        <taxon>Ascomycota</taxon>
        <taxon>Pezizomycotina</taxon>
        <taxon>Sordariomycetes</taxon>
        <taxon>Sordariomycetidae</taxon>
        <taxon>Ophiostomatales</taxon>
        <taxon>Ophiostomataceae</taxon>
        <taxon>Sporothrix</taxon>
    </lineage>
</organism>
<keyword evidence="4 5" id="KW-0408">Iron</keyword>
<evidence type="ECO:0000256" key="3">
    <source>
        <dbReference type="ARBA" id="ARBA00022723"/>
    </source>
</evidence>
<dbReference type="InterPro" id="IPR036396">
    <property type="entry name" value="Cyt_P450_sf"/>
</dbReference>
<dbReference type="PRINTS" id="PR00385">
    <property type="entry name" value="P450"/>
</dbReference>
<keyword evidence="3 5" id="KW-0479">Metal-binding</keyword>
<evidence type="ECO:0000313" key="8">
    <source>
        <dbReference type="Proteomes" id="UP001642482"/>
    </source>
</evidence>
<keyword evidence="6" id="KW-1133">Transmembrane helix</keyword>
<gene>
    <name evidence="7" type="ORF">SEUCBS140593_004572</name>
</gene>
<name>A0ABP0BPB0_9PEZI</name>
<dbReference type="InterPro" id="IPR001128">
    <property type="entry name" value="Cyt_P450"/>
</dbReference>
<dbReference type="InterPro" id="IPR017972">
    <property type="entry name" value="Cyt_P450_CS"/>
</dbReference>
<accession>A0ABP0BPB0</accession>
<dbReference type="Pfam" id="PF00067">
    <property type="entry name" value="p450"/>
    <property type="match status" value="1"/>
</dbReference>
<protein>
    <recommendedName>
        <fullName evidence="9">Cytochrome P450</fullName>
    </recommendedName>
</protein>
<dbReference type="Proteomes" id="UP001642482">
    <property type="component" value="Unassembled WGS sequence"/>
</dbReference>
<dbReference type="CDD" id="cd11060">
    <property type="entry name" value="CYP57A1-like"/>
    <property type="match status" value="1"/>
</dbReference>
<evidence type="ECO:0000313" key="7">
    <source>
        <dbReference type="EMBL" id="CAK7221449.1"/>
    </source>
</evidence>
<comment type="cofactor">
    <cofactor evidence="1">
        <name>heme</name>
        <dbReference type="ChEBI" id="CHEBI:30413"/>
    </cofactor>
</comment>
<evidence type="ECO:0000256" key="5">
    <source>
        <dbReference type="RuleBase" id="RU000461"/>
    </source>
</evidence>
<feature type="transmembrane region" description="Helical" evidence="6">
    <location>
        <begin position="12"/>
        <end position="30"/>
    </location>
</feature>
<evidence type="ECO:0008006" key="9">
    <source>
        <dbReference type="Google" id="ProtNLM"/>
    </source>
</evidence>
<evidence type="ECO:0000256" key="6">
    <source>
        <dbReference type="SAM" id="Phobius"/>
    </source>
</evidence>
<keyword evidence="2 5" id="KW-0349">Heme</keyword>
<dbReference type="InterPro" id="IPR050121">
    <property type="entry name" value="Cytochrome_P450_monoxygenase"/>
</dbReference>